<feature type="transmembrane region" description="Helical" evidence="1">
    <location>
        <begin position="332"/>
        <end position="350"/>
    </location>
</feature>
<dbReference type="EMBL" id="QGDI01000004">
    <property type="protein sequence ID" value="PWJ13473.1"/>
    <property type="molecule type" value="Genomic_DNA"/>
</dbReference>
<keyword evidence="1" id="KW-0472">Membrane</keyword>
<feature type="transmembrane region" description="Helical" evidence="1">
    <location>
        <begin position="31"/>
        <end position="52"/>
    </location>
</feature>
<dbReference type="AlphaFoldDB" id="A0A315Y1Z8"/>
<feature type="transmembrane region" description="Helical" evidence="1">
    <location>
        <begin position="296"/>
        <end position="320"/>
    </location>
</feature>
<evidence type="ECO:0000313" key="3">
    <source>
        <dbReference type="Proteomes" id="UP000245720"/>
    </source>
</evidence>
<comment type="caution">
    <text evidence="2">The sequence shown here is derived from an EMBL/GenBank/DDBJ whole genome shotgun (WGS) entry which is preliminary data.</text>
</comment>
<feature type="transmembrane region" description="Helical" evidence="1">
    <location>
        <begin position="6"/>
        <end position="24"/>
    </location>
</feature>
<name>A0A315Y1Z8_RUMFL</name>
<sequence length="821" mass="92573">MLFAAICLVGVIFSILGGVVWFRNKNIIEGAVMGIVMWFFIHILVSMGLFVIDKYTVFRAGCGAAAASFAVLVLAIFLRRSKPFRWKHIFRNDMSVKDMLIPLIVSLLALPLVTTKNEFFGMGQDQGVYQTQAILFMNGDTKRQKDITEYHDVTDETEKAALAYNIRSRLAGYDIPHADYPDTVYDRSVGPSSGIIHGIPTYSALLAMWGSIFGMEHMQDFETILFVCLIFVIYFITRSLKLKKTTSACVCALTAVAPVIIWTAKSSLTEIMLTLIPAVFLYFMTDEDSKQRWMSIIPVAVFGCYHVSLYTMLPMFIMIYGGMYVFTRERQYAVLMPVTVAGYLASFFMMKQVQPFYTMNNYSPLFVGGIGVHNITTVVIAGSAAAFAAVIIFDLIVKKLTKKDFSQRKFLKKASSSKLFALLLRLMIILPCAYIIIKAFMTYSDWKSASYVTLWGFCANVGFIVMPLAMVSALIFAKLFAESQQRLVVFIMFFYCILIYSAFLRFEVRYYFYFSRYLAPFIPVGIVFSGIALDRFGGKLLIPAAAASFLFIARYDAYLVWHKDDTRIEWSVLSDLADFVDADDCVVISNDYASRLWLPIRSMTGAHVIPEDTEDPDQLDRLAARYGRVMVITESDLGEEDYTAIYSNKIHHIEDDMVNTGTIIPMPKSFYSYLEEIHLFFYDKYRFIYTAAGDYTKLSGVSGLEATFCWTDSEEAQVECGLYPGDYDVTLEMGCGIPFEQIGKDKVEVTLLLNGEEIGTQEITQSNNGQPLHFSAEEDQVLEGENILEIRAPLWSASLANPNDDRELGIAFSSVRFSPAS</sequence>
<evidence type="ECO:0008006" key="4">
    <source>
        <dbReference type="Google" id="ProtNLM"/>
    </source>
</evidence>
<feature type="transmembrane region" description="Helical" evidence="1">
    <location>
        <begin position="449"/>
        <end position="475"/>
    </location>
</feature>
<dbReference type="OrthoDB" id="1814239at2"/>
<reference evidence="2 3" key="1">
    <citation type="submission" date="2018-05" db="EMBL/GenBank/DDBJ databases">
        <title>The Hungate 1000. A catalogue of reference genomes from the rumen microbiome.</title>
        <authorList>
            <person name="Kelly W."/>
        </authorList>
    </citation>
    <scope>NUCLEOTIDE SEQUENCE [LARGE SCALE GENOMIC DNA]</scope>
    <source>
        <strain evidence="2 3">SAb67</strain>
    </source>
</reference>
<feature type="transmembrane region" description="Helical" evidence="1">
    <location>
        <begin position="99"/>
        <end position="115"/>
    </location>
</feature>
<evidence type="ECO:0000256" key="1">
    <source>
        <dbReference type="SAM" id="Phobius"/>
    </source>
</evidence>
<keyword evidence="1" id="KW-0812">Transmembrane</keyword>
<proteinExistence type="predicted"/>
<dbReference type="RefSeq" id="WP_109726100.1">
    <property type="nucleotide sequence ID" value="NZ_QGDI01000004.1"/>
</dbReference>
<feature type="transmembrane region" description="Helical" evidence="1">
    <location>
        <begin position="268"/>
        <end position="284"/>
    </location>
</feature>
<evidence type="ECO:0000313" key="2">
    <source>
        <dbReference type="EMBL" id="PWJ13473.1"/>
    </source>
</evidence>
<feature type="transmembrane region" description="Helical" evidence="1">
    <location>
        <begin position="510"/>
        <end position="533"/>
    </location>
</feature>
<feature type="transmembrane region" description="Helical" evidence="1">
    <location>
        <begin position="418"/>
        <end position="437"/>
    </location>
</feature>
<gene>
    <name evidence="2" type="ORF">IE37_01278</name>
</gene>
<feature type="transmembrane region" description="Helical" evidence="1">
    <location>
        <begin position="221"/>
        <end position="239"/>
    </location>
</feature>
<dbReference type="Proteomes" id="UP000245720">
    <property type="component" value="Unassembled WGS sequence"/>
</dbReference>
<feature type="transmembrane region" description="Helical" evidence="1">
    <location>
        <begin position="58"/>
        <end position="78"/>
    </location>
</feature>
<keyword evidence="1" id="KW-1133">Transmembrane helix</keyword>
<accession>A0A315Y1Z8</accession>
<feature type="transmembrane region" description="Helical" evidence="1">
    <location>
        <begin position="487"/>
        <end position="504"/>
    </location>
</feature>
<feature type="transmembrane region" description="Helical" evidence="1">
    <location>
        <begin position="370"/>
        <end position="397"/>
    </location>
</feature>
<feature type="transmembrane region" description="Helical" evidence="1">
    <location>
        <begin position="195"/>
        <end position="214"/>
    </location>
</feature>
<organism evidence="2 3">
    <name type="scientific">Ruminococcus flavefaciens</name>
    <dbReference type="NCBI Taxonomy" id="1265"/>
    <lineage>
        <taxon>Bacteria</taxon>
        <taxon>Bacillati</taxon>
        <taxon>Bacillota</taxon>
        <taxon>Clostridia</taxon>
        <taxon>Eubacteriales</taxon>
        <taxon>Oscillospiraceae</taxon>
        <taxon>Ruminococcus</taxon>
    </lineage>
</organism>
<protein>
    <recommendedName>
        <fullName evidence="4">Dolichyl-phosphate-mannose-protein mannosyltransferase</fullName>
    </recommendedName>
</protein>